<protein>
    <submittedName>
        <fullName evidence="1">Uncharacterized protein</fullName>
    </submittedName>
</protein>
<evidence type="ECO:0000313" key="2">
    <source>
        <dbReference type="Proteomes" id="UP000322699"/>
    </source>
</evidence>
<name>A0A5B1CMY0_9BACT</name>
<reference evidence="1 2" key="1">
    <citation type="submission" date="2019-08" db="EMBL/GenBank/DDBJ databases">
        <title>Deep-cultivation of Planctomycetes and their phenomic and genomic characterization uncovers novel biology.</title>
        <authorList>
            <person name="Wiegand S."/>
            <person name="Jogler M."/>
            <person name="Boedeker C."/>
            <person name="Pinto D."/>
            <person name="Vollmers J."/>
            <person name="Rivas-Marin E."/>
            <person name="Kohn T."/>
            <person name="Peeters S.H."/>
            <person name="Heuer A."/>
            <person name="Rast P."/>
            <person name="Oberbeckmann S."/>
            <person name="Bunk B."/>
            <person name="Jeske O."/>
            <person name="Meyerdierks A."/>
            <person name="Storesund J.E."/>
            <person name="Kallscheuer N."/>
            <person name="Luecker S."/>
            <person name="Lage O.M."/>
            <person name="Pohl T."/>
            <person name="Merkel B.J."/>
            <person name="Hornburger P."/>
            <person name="Mueller R.-W."/>
            <person name="Bruemmer F."/>
            <person name="Labrenz M."/>
            <person name="Spormann A.M."/>
            <person name="Op Den Camp H."/>
            <person name="Overmann J."/>
            <person name="Amann R."/>
            <person name="Jetten M.S.M."/>
            <person name="Mascher T."/>
            <person name="Medema M.H."/>
            <person name="Devos D.P."/>
            <person name="Kaster A.-K."/>
            <person name="Ovreas L."/>
            <person name="Rohde M."/>
            <person name="Galperin M.Y."/>
            <person name="Jogler C."/>
        </authorList>
    </citation>
    <scope>NUCLEOTIDE SEQUENCE [LARGE SCALE GENOMIC DNA]</scope>
    <source>
        <strain evidence="1 2">LF1</strain>
    </source>
</reference>
<proteinExistence type="predicted"/>
<dbReference type="EMBL" id="VRLW01000001">
    <property type="protein sequence ID" value="KAA1262368.1"/>
    <property type="molecule type" value="Genomic_DNA"/>
</dbReference>
<gene>
    <name evidence="1" type="ORF">LF1_49320</name>
</gene>
<organism evidence="1 2">
    <name type="scientific">Rubripirellula obstinata</name>
    <dbReference type="NCBI Taxonomy" id="406547"/>
    <lineage>
        <taxon>Bacteria</taxon>
        <taxon>Pseudomonadati</taxon>
        <taxon>Planctomycetota</taxon>
        <taxon>Planctomycetia</taxon>
        <taxon>Pirellulales</taxon>
        <taxon>Pirellulaceae</taxon>
        <taxon>Rubripirellula</taxon>
    </lineage>
</organism>
<dbReference type="Proteomes" id="UP000322699">
    <property type="component" value="Unassembled WGS sequence"/>
</dbReference>
<keyword evidence="2" id="KW-1185">Reference proteome</keyword>
<sequence>MRSSGNPKLINATAGTALRNMRLFRVAFRSGRRISYFALGPEGLQLPAGCASTRMAAPHQFSVTNSLARFRGYAAKPSQRIGEIERCHPGIYIPGRELPALRAYCSVIDTTSPEKGTAKGDTYSPLVPKLVPAYIIVTFLRSESASEGGEVG</sequence>
<comment type="caution">
    <text evidence="1">The sequence shown here is derived from an EMBL/GenBank/DDBJ whole genome shotgun (WGS) entry which is preliminary data.</text>
</comment>
<dbReference type="AlphaFoldDB" id="A0A5B1CMY0"/>
<evidence type="ECO:0000313" key="1">
    <source>
        <dbReference type="EMBL" id="KAA1262368.1"/>
    </source>
</evidence>
<accession>A0A5B1CMY0</accession>